<dbReference type="EMBL" id="KV448123">
    <property type="protein sequence ID" value="OAX44592.1"/>
    <property type="molecule type" value="Genomic_DNA"/>
</dbReference>
<reference evidence="2 3" key="1">
    <citation type="submission" date="2016-06" db="EMBL/GenBank/DDBJ databases">
        <title>Comparative genomics of the ectomycorrhizal sister species Rhizopogon vinicolor and Rhizopogon vesiculosus (Basidiomycota: Boletales) reveals a divergence of the mating type B locus.</title>
        <authorList>
            <consortium name="DOE Joint Genome Institute"/>
            <person name="Mujic A.B."/>
            <person name="Kuo A."/>
            <person name="Tritt A."/>
            <person name="Lipzen A."/>
            <person name="Chen C."/>
            <person name="Johnson J."/>
            <person name="Sharma A."/>
            <person name="Barry K."/>
            <person name="Grigoriev I.V."/>
            <person name="Spatafora J.W."/>
        </authorList>
    </citation>
    <scope>NUCLEOTIDE SEQUENCE [LARGE SCALE GENOMIC DNA]</scope>
    <source>
        <strain evidence="2 3">AM-OR11-026</strain>
    </source>
</reference>
<feature type="transmembrane region" description="Helical" evidence="1">
    <location>
        <begin position="208"/>
        <end position="235"/>
    </location>
</feature>
<accession>A0A1B7NII7</accession>
<feature type="transmembrane region" description="Helical" evidence="1">
    <location>
        <begin position="170"/>
        <end position="187"/>
    </location>
</feature>
<evidence type="ECO:0000313" key="2">
    <source>
        <dbReference type="EMBL" id="OAX44592.1"/>
    </source>
</evidence>
<keyword evidence="3" id="KW-1185">Reference proteome</keyword>
<dbReference type="PANTHER" id="PTHR15887">
    <property type="entry name" value="TRANSMEMBRANE PROTEIN 69"/>
    <property type="match status" value="1"/>
</dbReference>
<feature type="transmembrane region" description="Helical" evidence="1">
    <location>
        <begin position="255"/>
        <end position="276"/>
    </location>
</feature>
<keyword evidence="1" id="KW-0812">Transmembrane</keyword>
<protein>
    <submittedName>
        <fullName evidence="2">Uncharacterized protein</fullName>
    </submittedName>
</protein>
<keyword evidence="1" id="KW-0472">Membrane</keyword>
<dbReference type="Pfam" id="PF11911">
    <property type="entry name" value="DUF3429"/>
    <property type="match status" value="1"/>
</dbReference>
<sequence length="346" mass="37124">MSTLFGPFSRAATLRRASLAVRRPLQLHDPSRFAARPAVINLAQVHARFAANSVSGRPGSQTIEHARQNVKEEVGNSMTDWARSIAGGVFTVDSVKPTKDSFFGITTAVANSVPTPYLVMGLAGGIPYVASSATTVYLAHQAGLATMGVITNMDPGVALNVLDQALNFQVHYGAVLLSFLGAIHWGMEFSGMGGSKGYPRLFLGISPAVLAWSTITLQPTFALLWQWLGFTALWYADNKVTSAGWTPKWYSQYRFYLSILVGTCIIGSLAGTSYYGPVAGHGLLSHDLEIIRAERKLTEPERSGYVGGDIEAVAGDETSDTYVIIRRKHKNGNGDNGANGEAPAQQ</sequence>
<evidence type="ECO:0000313" key="3">
    <source>
        <dbReference type="Proteomes" id="UP000092154"/>
    </source>
</evidence>
<dbReference type="OrthoDB" id="194289at2759"/>
<dbReference type="Proteomes" id="UP000092154">
    <property type="component" value="Unassembled WGS sequence"/>
</dbReference>
<organism evidence="2 3">
    <name type="scientific">Rhizopogon vinicolor AM-OR11-026</name>
    <dbReference type="NCBI Taxonomy" id="1314800"/>
    <lineage>
        <taxon>Eukaryota</taxon>
        <taxon>Fungi</taxon>
        <taxon>Dikarya</taxon>
        <taxon>Basidiomycota</taxon>
        <taxon>Agaricomycotina</taxon>
        <taxon>Agaricomycetes</taxon>
        <taxon>Agaricomycetidae</taxon>
        <taxon>Boletales</taxon>
        <taxon>Suillineae</taxon>
        <taxon>Rhizopogonaceae</taxon>
        <taxon>Rhizopogon</taxon>
    </lineage>
</organism>
<dbReference type="STRING" id="1314800.A0A1B7NII7"/>
<proteinExistence type="predicted"/>
<dbReference type="AlphaFoldDB" id="A0A1B7NII7"/>
<dbReference type="InParanoid" id="A0A1B7NII7"/>
<keyword evidence="1" id="KW-1133">Transmembrane helix</keyword>
<dbReference type="InterPro" id="IPR021836">
    <property type="entry name" value="DUF3429"/>
</dbReference>
<dbReference type="PANTHER" id="PTHR15887:SF1">
    <property type="entry name" value="TRANSMEMBRANE PROTEIN 69"/>
    <property type="match status" value="1"/>
</dbReference>
<name>A0A1B7NII7_9AGAM</name>
<gene>
    <name evidence="2" type="ORF">K503DRAFT_846314</name>
</gene>
<evidence type="ECO:0000256" key="1">
    <source>
        <dbReference type="SAM" id="Phobius"/>
    </source>
</evidence>